<feature type="coiled-coil region" evidence="1">
    <location>
        <begin position="3"/>
        <end position="37"/>
    </location>
</feature>
<proteinExistence type="predicted"/>
<feature type="non-terminal residue" evidence="2">
    <location>
        <position position="1"/>
    </location>
</feature>
<dbReference type="AlphaFoldDB" id="A0A5P1F6Q0"/>
<dbReference type="OMA" id="MQYFGGQ"/>
<name>A0A5P1F6Q0_ASPOF</name>
<protein>
    <submittedName>
        <fullName evidence="2">Uncharacterized protein</fullName>
    </submittedName>
</protein>
<dbReference type="GO" id="GO:0003700">
    <property type="term" value="F:DNA-binding transcription factor activity"/>
    <property type="evidence" value="ECO:0007669"/>
    <property type="project" value="TreeGrafter"/>
</dbReference>
<evidence type="ECO:0000313" key="2">
    <source>
        <dbReference type="EMBL" id="ONK73087.1"/>
    </source>
</evidence>
<keyword evidence="1" id="KW-0175">Coiled coil</keyword>
<dbReference type="Proteomes" id="UP000243459">
    <property type="component" value="Chromosome 4"/>
</dbReference>
<keyword evidence="3" id="KW-1185">Reference proteome</keyword>
<dbReference type="PANTHER" id="PTHR13690">
    <property type="entry name" value="TRANSCRIPTION FACTOR POSF21-RELATED"/>
    <property type="match status" value="1"/>
</dbReference>
<evidence type="ECO:0000256" key="1">
    <source>
        <dbReference type="SAM" id="Coils"/>
    </source>
</evidence>
<dbReference type="GO" id="GO:0005634">
    <property type="term" value="C:nucleus"/>
    <property type="evidence" value="ECO:0007669"/>
    <property type="project" value="TreeGrafter"/>
</dbReference>
<reference evidence="3" key="1">
    <citation type="journal article" date="2017" name="Nat. Commun.">
        <title>The asparagus genome sheds light on the origin and evolution of a young Y chromosome.</title>
        <authorList>
            <person name="Harkess A."/>
            <person name="Zhou J."/>
            <person name="Xu C."/>
            <person name="Bowers J.E."/>
            <person name="Van der Hulst R."/>
            <person name="Ayyampalayam S."/>
            <person name="Mercati F."/>
            <person name="Riccardi P."/>
            <person name="McKain M.R."/>
            <person name="Kakrana A."/>
            <person name="Tang H."/>
            <person name="Ray J."/>
            <person name="Groenendijk J."/>
            <person name="Arikit S."/>
            <person name="Mathioni S.M."/>
            <person name="Nakano M."/>
            <person name="Shan H."/>
            <person name="Telgmann-Rauber A."/>
            <person name="Kanno A."/>
            <person name="Yue Z."/>
            <person name="Chen H."/>
            <person name="Li W."/>
            <person name="Chen Y."/>
            <person name="Xu X."/>
            <person name="Zhang Y."/>
            <person name="Luo S."/>
            <person name="Chen H."/>
            <person name="Gao J."/>
            <person name="Mao Z."/>
            <person name="Pires J.C."/>
            <person name="Luo M."/>
            <person name="Kudrna D."/>
            <person name="Wing R.A."/>
            <person name="Meyers B.C."/>
            <person name="Yi K."/>
            <person name="Kong H."/>
            <person name="Lavrijsen P."/>
            <person name="Sunseri F."/>
            <person name="Falavigna A."/>
            <person name="Ye Y."/>
            <person name="Leebens-Mack J.H."/>
            <person name="Chen G."/>
        </authorList>
    </citation>
    <scope>NUCLEOTIDE SEQUENCE [LARGE SCALE GENOMIC DNA]</scope>
    <source>
        <strain evidence="3">cv. DH0086</strain>
    </source>
</reference>
<sequence>RDTAGLSSQNNELKIRIRAMEQQAQLKDALNEALTAEVHRLKLANGEGAHLSSSSFQQLSINHIFQQQQQDNSVAKKESSQ</sequence>
<evidence type="ECO:0000313" key="3">
    <source>
        <dbReference type="Proteomes" id="UP000243459"/>
    </source>
</evidence>
<dbReference type="Gramene" id="ONK73087">
    <property type="protein sequence ID" value="ONK73087"/>
    <property type="gene ID" value="A4U43_C04F27020"/>
</dbReference>
<gene>
    <name evidence="2" type="ORF">A4U43_C04F27020</name>
</gene>
<dbReference type="PANTHER" id="PTHR13690:SF80">
    <property type="entry name" value="BZIP TRANSCRIPTION FACTOR FAMILY PROTEIN-RELATED"/>
    <property type="match status" value="1"/>
</dbReference>
<dbReference type="EMBL" id="CM007384">
    <property type="protein sequence ID" value="ONK73087.1"/>
    <property type="molecule type" value="Genomic_DNA"/>
</dbReference>
<organism evidence="2 3">
    <name type="scientific">Asparagus officinalis</name>
    <name type="common">Garden asparagus</name>
    <dbReference type="NCBI Taxonomy" id="4686"/>
    <lineage>
        <taxon>Eukaryota</taxon>
        <taxon>Viridiplantae</taxon>
        <taxon>Streptophyta</taxon>
        <taxon>Embryophyta</taxon>
        <taxon>Tracheophyta</taxon>
        <taxon>Spermatophyta</taxon>
        <taxon>Magnoliopsida</taxon>
        <taxon>Liliopsida</taxon>
        <taxon>Asparagales</taxon>
        <taxon>Asparagaceae</taxon>
        <taxon>Asparagoideae</taxon>
        <taxon>Asparagus</taxon>
    </lineage>
</organism>
<accession>A0A5P1F6Q0</accession>